<keyword evidence="1" id="KW-0378">Hydrolase</keyword>
<reference evidence="2" key="1">
    <citation type="journal article" date="2013" name="Stand. Genomic Sci.">
        <title>Genome sequence of the thermophilic fresh-water bacterium Spirochaeta caldaria type strain (H1(T)), reclassification of Spirochaeta caldaria, Spirochaeta stenostrepta, and Spirochaeta zuelzerae in the genus Treponema as Treponema caldaria comb. nov., Treponema stenostrepta comb. nov., and Treponema zuelzerae comb. nov., and emendation of the genus Treponema.</title>
        <authorList>
            <person name="Abt B."/>
            <person name="Goker M."/>
            <person name="Scheuner C."/>
            <person name="Han C."/>
            <person name="Lu M."/>
            <person name="Misra M."/>
            <person name="Lapidus A."/>
            <person name="Nolan M."/>
            <person name="Lucas S."/>
            <person name="Hammon N."/>
            <person name="Deshpande S."/>
            <person name="Cheng J.F."/>
            <person name="Tapia R."/>
            <person name="Goodwin L.A."/>
            <person name="Pitluck S."/>
            <person name="Liolios K."/>
            <person name="Pagani I."/>
            <person name="Ivanova N."/>
            <person name="Mavromatis K."/>
            <person name="Mikhailova N."/>
            <person name="Huntemann M."/>
            <person name="Pati A."/>
            <person name="Chen A."/>
            <person name="Palaniappan K."/>
            <person name="Land M."/>
            <person name="Hauser L."/>
            <person name="Jeffries C.D."/>
            <person name="Rohde M."/>
            <person name="Spring S."/>
            <person name="Gronow S."/>
            <person name="Detter J.C."/>
            <person name="Bristow J."/>
            <person name="Eisen J.A."/>
            <person name="Markowitz V."/>
            <person name="Hugenholtz P."/>
            <person name="Kyrpides N.C."/>
            <person name="Woyke T."/>
            <person name="Klenk H.P."/>
        </authorList>
    </citation>
    <scope>NUCLEOTIDE SEQUENCE</scope>
    <source>
        <strain evidence="2">ATCC 51460 / DSM 7334 / H1</strain>
    </source>
</reference>
<evidence type="ECO:0000313" key="1">
    <source>
        <dbReference type="EMBL" id="AEJ19989.1"/>
    </source>
</evidence>
<dbReference type="Gene3D" id="3.40.50.1000">
    <property type="entry name" value="HAD superfamily/HAD-like"/>
    <property type="match status" value="1"/>
</dbReference>
<dbReference type="NCBIfam" id="TIGR00099">
    <property type="entry name" value="Cof-subfamily"/>
    <property type="match status" value="1"/>
</dbReference>
<protein>
    <submittedName>
        <fullName evidence="1">Cof-like hydrolase</fullName>
    </submittedName>
</protein>
<dbReference type="CDD" id="cd07516">
    <property type="entry name" value="HAD_Pase"/>
    <property type="match status" value="1"/>
</dbReference>
<dbReference type="Pfam" id="PF08282">
    <property type="entry name" value="Hydrolase_3"/>
    <property type="match status" value="1"/>
</dbReference>
<dbReference type="KEGG" id="scd:Spica_1852"/>
<dbReference type="GO" id="GO:0005829">
    <property type="term" value="C:cytosol"/>
    <property type="evidence" value="ECO:0007669"/>
    <property type="project" value="TreeGrafter"/>
</dbReference>
<organism evidence="1 2">
    <name type="scientific">Gracilinema caldarium (strain ATCC 51460 / DSM 7334 / H1)</name>
    <name type="common">Treponema caldarium</name>
    <dbReference type="NCBI Taxonomy" id="744872"/>
    <lineage>
        <taxon>Bacteria</taxon>
        <taxon>Pseudomonadati</taxon>
        <taxon>Spirochaetota</taxon>
        <taxon>Spirochaetia</taxon>
        <taxon>Spirochaetales</taxon>
        <taxon>Breznakiellaceae</taxon>
        <taxon>Gracilinema</taxon>
    </lineage>
</organism>
<dbReference type="PANTHER" id="PTHR10000">
    <property type="entry name" value="PHOSPHOSERINE PHOSPHATASE"/>
    <property type="match status" value="1"/>
</dbReference>
<dbReference type="InterPro" id="IPR036412">
    <property type="entry name" value="HAD-like_sf"/>
</dbReference>
<dbReference type="PANTHER" id="PTHR10000:SF8">
    <property type="entry name" value="HAD SUPERFAMILY HYDROLASE-LIKE, TYPE 3"/>
    <property type="match status" value="1"/>
</dbReference>
<dbReference type="eggNOG" id="COG0561">
    <property type="taxonomic scope" value="Bacteria"/>
</dbReference>
<dbReference type="SUPFAM" id="SSF56784">
    <property type="entry name" value="HAD-like"/>
    <property type="match status" value="1"/>
</dbReference>
<dbReference type="EMBL" id="CP002868">
    <property type="protein sequence ID" value="AEJ19989.1"/>
    <property type="molecule type" value="Genomic_DNA"/>
</dbReference>
<sequence length="275" mass="29542">MISVSNIKAIAIDLDGTTLKSDGTMGELTQDALRSCMARGIQVILCTGRSPIAAEPYRSLLGLTGPMVFYNGAAVIDVPAGNLCAGTLLAPDIVQGCIEISRRRDIHFHAFLSGDRLVYERERAETALYEGRTGLKGTSLNMEELFSSGEGSLKGCIKGMFIADPVILDAIETELDKRFDGRIYRARSHADYLEVMAAGVSKGHGLAVVLQLRGIPPEATIAFGDAENDLPMADVAGFFIAPENAIPPVRQRATSVVASNNNEGPGKYIWQLLQE</sequence>
<proteinExistence type="predicted"/>
<dbReference type="Proteomes" id="UP000000503">
    <property type="component" value="Chromosome"/>
</dbReference>
<dbReference type="RefSeq" id="WP_013969280.1">
    <property type="nucleotide sequence ID" value="NC_015732.1"/>
</dbReference>
<name>F8F3P5_GRAC1</name>
<dbReference type="AlphaFoldDB" id="F8F3P5"/>
<evidence type="ECO:0000313" key="2">
    <source>
        <dbReference type="Proteomes" id="UP000000503"/>
    </source>
</evidence>
<dbReference type="GO" id="GO:0016791">
    <property type="term" value="F:phosphatase activity"/>
    <property type="evidence" value="ECO:0007669"/>
    <property type="project" value="TreeGrafter"/>
</dbReference>
<accession>F8F3P5</accession>
<gene>
    <name evidence="1" type="ordered locus">Spica_1852</name>
</gene>
<keyword evidence="2" id="KW-1185">Reference proteome</keyword>
<dbReference type="GO" id="GO:0000287">
    <property type="term" value="F:magnesium ion binding"/>
    <property type="evidence" value="ECO:0007669"/>
    <property type="project" value="TreeGrafter"/>
</dbReference>
<dbReference type="STRING" id="744872.Spica_1852"/>
<dbReference type="InterPro" id="IPR000150">
    <property type="entry name" value="Cof"/>
</dbReference>
<dbReference type="Gene3D" id="3.30.1240.10">
    <property type="match status" value="1"/>
</dbReference>
<dbReference type="OrthoDB" id="9781413at2"/>
<dbReference type="InterPro" id="IPR023214">
    <property type="entry name" value="HAD_sf"/>
</dbReference>
<dbReference type="HOGENOM" id="CLU_044146_3_1_12"/>